<dbReference type="EMBL" id="CM044702">
    <property type="protein sequence ID" value="KAI5675225.1"/>
    <property type="molecule type" value="Genomic_DNA"/>
</dbReference>
<reference evidence="2" key="1">
    <citation type="journal article" date="2023" name="Nat. Plants">
        <title>Single-cell RNA sequencing provides a high-resolution roadmap for understanding the multicellular compartmentation of specialized metabolism.</title>
        <authorList>
            <person name="Sun S."/>
            <person name="Shen X."/>
            <person name="Li Y."/>
            <person name="Li Y."/>
            <person name="Wang S."/>
            <person name="Li R."/>
            <person name="Zhang H."/>
            <person name="Shen G."/>
            <person name="Guo B."/>
            <person name="Wei J."/>
            <person name="Xu J."/>
            <person name="St-Pierre B."/>
            <person name="Chen S."/>
            <person name="Sun C."/>
        </authorList>
    </citation>
    <scope>NUCLEOTIDE SEQUENCE [LARGE SCALE GENOMIC DNA]</scope>
</reference>
<keyword evidence="2" id="KW-1185">Reference proteome</keyword>
<comment type="caution">
    <text evidence="1">The sequence shown here is derived from an EMBL/GenBank/DDBJ whole genome shotgun (WGS) entry which is preliminary data.</text>
</comment>
<name>A0ACC0BRH7_CATRO</name>
<proteinExistence type="predicted"/>
<sequence>MAIAFILIHLLLQSNLALSQNNGNVTVGTSLSADEKGARWLSPSGDFAFGFFQQQDQDSFLLSIWYDKIPEKTIVWYANGDDLSPRGSKLNLTSDRGLVLISPQGEEKLISDPIIGSVAFGSMKDTGNFVLENTNSESLWESFNQSTDTILPGQTFVRGSTLSSRRTEANFSRGRFQLNLLRNGKLELSTINIPSTYKNVEPYYSNGTGDNSASSIYQMVFNQSAFIFLRRNDGQEVVLSQGELGQTTSFYHRATLSFDGVFTHFRHPKNGNGGWSAIWSIPENICLHIPMAKGSGICGFNRICRLTNDKRPDCQCPRPFSLVDPNDEYRGCIPEFLQSCNENEQDSKDEYYFNNLTNIDWPTSDYEQLQPYEEDDCTSSCLNDCMCAVAIFRNNTCYKKKLPLSNGRIDSSLNGKALIKMRKSNYVPIDNNSSGNGKKSQSTLVILISVFLGSSVFVNFVLIGVIFLGFLLIYQNKLGRNGKGEDVLHRNLRCFTYKELENATNGFKEELGRGSFGIVYKGSINQAGTTNLVAVKKLDRFIQEGDTEFRTEVNVIGQTHHKNLVRLLGFCAEGSNRLLVYEFMKNGTLSQFLFGDLKLTWIQRTQIAVGIAKGLVYLHEECSTQIIHCDIKPQNILLDDFYSPRISDFGLAKLLRIDQSDSEAIDDLKRLERFLMVAIWCIQEDPHLRPNMKKVVLMLEGIVEVLVPPCPSPYSTLGKN</sequence>
<accession>A0ACC0BRH7</accession>
<evidence type="ECO:0000313" key="2">
    <source>
        <dbReference type="Proteomes" id="UP001060085"/>
    </source>
</evidence>
<protein>
    <submittedName>
        <fullName evidence="1">Uncharacterized protein</fullName>
    </submittedName>
</protein>
<dbReference type="Proteomes" id="UP001060085">
    <property type="component" value="Linkage Group LG02"/>
</dbReference>
<gene>
    <name evidence="1" type="ORF">M9H77_06175</name>
</gene>
<evidence type="ECO:0000313" key="1">
    <source>
        <dbReference type="EMBL" id="KAI5675225.1"/>
    </source>
</evidence>
<organism evidence="1 2">
    <name type="scientific">Catharanthus roseus</name>
    <name type="common">Madagascar periwinkle</name>
    <name type="synonym">Vinca rosea</name>
    <dbReference type="NCBI Taxonomy" id="4058"/>
    <lineage>
        <taxon>Eukaryota</taxon>
        <taxon>Viridiplantae</taxon>
        <taxon>Streptophyta</taxon>
        <taxon>Embryophyta</taxon>
        <taxon>Tracheophyta</taxon>
        <taxon>Spermatophyta</taxon>
        <taxon>Magnoliopsida</taxon>
        <taxon>eudicotyledons</taxon>
        <taxon>Gunneridae</taxon>
        <taxon>Pentapetalae</taxon>
        <taxon>asterids</taxon>
        <taxon>lamiids</taxon>
        <taxon>Gentianales</taxon>
        <taxon>Apocynaceae</taxon>
        <taxon>Rauvolfioideae</taxon>
        <taxon>Vinceae</taxon>
        <taxon>Catharanthinae</taxon>
        <taxon>Catharanthus</taxon>
    </lineage>
</organism>